<protein>
    <submittedName>
        <fullName evidence="1">Uncharacterized protein</fullName>
    </submittedName>
</protein>
<dbReference type="Proteomes" id="UP000005113">
    <property type="component" value="Unassembled WGS sequence"/>
</dbReference>
<sequence>MYGSDFNMQTTGSISSNFNTFRVVFVTKRAKCPVLGQKKEQMKTSAPF</sequence>
<name>J1I8E6_9BACT</name>
<accession>J1I8E6</accession>
<proteinExistence type="predicted"/>
<evidence type="ECO:0000313" key="1">
    <source>
        <dbReference type="EMBL" id="EJF54738.1"/>
    </source>
</evidence>
<dbReference type="HOGENOM" id="CLU_3157650_0_0_10"/>
<dbReference type="AlphaFoldDB" id="J1I8E6"/>
<gene>
    <name evidence="1" type="ORF">SapgrDRAFT_3091</name>
</gene>
<evidence type="ECO:0000313" key="2">
    <source>
        <dbReference type="Proteomes" id="UP000005113"/>
    </source>
</evidence>
<dbReference type="EMBL" id="JH719942">
    <property type="protein sequence ID" value="EJF54738.1"/>
    <property type="molecule type" value="Genomic_DNA"/>
</dbReference>
<reference evidence="2" key="1">
    <citation type="journal article" date="2012" name="Stand. Genomic Sci.">
        <title>Permanent draft genome sequence of the gliding predator Saprospira grandis strain Sa g1 (= HR1).</title>
        <authorList>
            <person name="Mavromatis K."/>
            <person name="Chertkov O."/>
            <person name="Lapidus A."/>
            <person name="Nolan M."/>
            <person name="Lucas S."/>
            <person name="Tice H."/>
            <person name="Del Rio T.G."/>
            <person name="Cheng J.F."/>
            <person name="Han C."/>
            <person name="Tapia R."/>
            <person name="Bruce D."/>
            <person name="Goodwin L.A."/>
            <person name="Pitluck S."/>
            <person name="Huntemann M."/>
            <person name="Liolios K."/>
            <person name="Pagani I."/>
            <person name="Ivanova N."/>
            <person name="Mikhailova N."/>
            <person name="Pati A."/>
            <person name="Chen A."/>
            <person name="Palaniappan K."/>
            <person name="Land M."/>
            <person name="Brambilla E.M."/>
            <person name="Rohde M."/>
            <person name="Spring S."/>
            <person name="Goker M."/>
            <person name="Detter J.C."/>
            <person name="Bristow J."/>
            <person name="Eisen J.A."/>
            <person name="Markowitz V."/>
            <person name="Hugenholtz P."/>
            <person name="Kyrpides N.C."/>
            <person name="Klenk H.P."/>
            <person name="Woyke T."/>
        </authorList>
    </citation>
    <scope>NUCLEOTIDE SEQUENCE [LARGE SCALE GENOMIC DNA]</scope>
    <source>
        <strain evidence="2">DSM 2844</strain>
    </source>
</reference>
<organism evidence="1 2">
    <name type="scientific">Saprospira grandis DSM 2844</name>
    <dbReference type="NCBI Taxonomy" id="694433"/>
    <lineage>
        <taxon>Bacteria</taxon>
        <taxon>Pseudomonadati</taxon>
        <taxon>Bacteroidota</taxon>
        <taxon>Saprospiria</taxon>
        <taxon>Saprospirales</taxon>
        <taxon>Saprospiraceae</taxon>
        <taxon>Saprospira</taxon>
    </lineage>
</organism>
<dbReference type="RefSeq" id="WP_002660575.1">
    <property type="nucleotide sequence ID" value="NZ_JH719942.1"/>
</dbReference>